<protein>
    <submittedName>
        <fullName evidence="2">Uncharacterized protein</fullName>
    </submittedName>
</protein>
<evidence type="ECO:0000313" key="2">
    <source>
        <dbReference type="EnsemblPlants" id="OB03G41540.1"/>
    </source>
</evidence>
<reference evidence="2" key="1">
    <citation type="journal article" date="2013" name="Nat. Commun.">
        <title>Whole-genome sequencing of Oryza brachyantha reveals mechanisms underlying Oryza genome evolution.</title>
        <authorList>
            <person name="Chen J."/>
            <person name="Huang Q."/>
            <person name="Gao D."/>
            <person name="Wang J."/>
            <person name="Lang Y."/>
            <person name="Liu T."/>
            <person name="Li B."/>
            <person name="Bai Z."/>
            <person name="Luis Goicoechea J."/>
            <person name="Liang C."/>
            <person name="Chen C."/>
            <person name="Zhang W."/>
            <person name="Sun S."/>
            <person name="Liao Y."/>
            <person name="Zhang X."/>
            <person name="Yang L."/>
            <person name="Song C."/>
            <person name="Wang M."/>
            <person name="Shi J."/>
            <person name="Liu G."/>
            <person name="Liu J."/>
            <person name="Zhou H."/>
            <person name="Zhou W."/>
            <person name="Yu Q."/>
            <person name="An N."/>
            <person name="Chen Y."/>
            <person name="Cai Q."/>
            <person name="Wang B."/>
            <person name="Liu B."/>
            <person name="Min J."/>
            <person name="Huang Y."/>
            <person name="Wu H."/>
            <person name="Li Z."/>
            <person name="Zhang Y."/>
            <person name="Yin Y."/>
            <person name="Song W."/>
            <person name="Jiang J."/>
            <person name="Jackson S.A."/>
            <person name="Wing R.A."/>
            <person name="Wang J."/>
            <person name="Chen M."/>
        </authorList>
    </citation>
    <scope>NUCLEOTIDE SEQUENCE [LARGE SCALE GENOMIC DNA]</scope>
    <source>
        <strain evidence="2">cv. IRGC 101232</strain>
    </source>
</reference>
<dbReference type="Gramene" id="OB03G41540.1">
    <property type="protein sequence ID" value="OB03G41540.1"/>
    <property type="gene ID" value="OB03G41540"/>
</dbReference>
<dbReference type="HOGENOM" id="CLU_2783411_0_0_1"/>
<dbReference type="EnsemblPlants" id="OB03G41540.1">
    <property type="protein sequence ID" value="OB03G41540.1"/>
    <property type="gene ID" value="OB03G41540"/>
</dbReference>
<dbReference type="AlphaFoldDB" id="J3LSX8"/>
<feature type="region of interest" description="Disordered" evidence="1">
    <location>
        <begin position="27"/>
        <end position="69"/>
    </location>
</feature>
<evidence type="ECO:0000256" key="1">
    <source>
        <dbReference type="SAM" id="MobiDB-lite"/>
    </source>
</evidence>
<accession>J3LSX8</accession>
<name>J3LSX8_ORYBR</name>
<evidence type="ECO:0000313" key="3">
    <source>
        <dbReference type="Proteomes" id="UP000006038"/>
    </source>
</evidence>
<feature type="compositionally biased region" description="Basic and acidic residues" evidence="1">
    <location>
        <begin position="29"/>
        <end position="38"/>
    </location>
</feature>
<feature type="compositionally biased region" description="Basic residues" evidence="1">
    <location>
        <begin position="39"/>
        <end position="54"/>
    </location>
</feature>
<proteinExistence type="predicted"/>
<keyword evidence="3" id="KW-1185">Reference proteome</keyword>
<organism evidence="2">
    <name type="scientific">Oryza brachyantha</name>
    <name type="common">malo sina</name>
    <dbReference type="NCBI Taxonomy" id="4533"/>
    <lineage>
        <taxon>Eukaryota</taxon>
        <taxon>Viridiplantae</taxon>
        <taxon>Streptophyta</taxon>
        <taxon>Embryophyta</taxon>
        <taxon>Tracheophyta</taxon>
        <taxon>Spermatophyta</taxon>
        <taxon>Magnoliopsida</taxon>
        <taxon>Liliopsida</taxon>
        <taxon>Poales</taxon>
        <taxon>Poaceae</taxon>
        <taxon>BOP clade</taxon>
        <taxon>Oryzoideae</taxon>
        <taxon>Oryzeae</taxon>
        <taxon>Oryzinae</taxon>
        <taxon>Oryza</taxon>
    </lineage>
</organism>
<reference evidence="2" key="2">
    <citation type="submission" date="2013-04" db="UniProtKB">
        <authorList>
            <consortium name="EnsemblPlants"/>
        </authorList>
    </citation>
    <scope>IDENTIFICATION</scope>
</reference>
<dbReference type="Proteomes" id="UP000006038">
    <property type="component" value="Chromosome 3"/>
</dbReference>
<sequence length="69" mass="7874">MVNFFHPETLLYPPPKGHEFAQNSSKLRTTHEVQEFHAGRKQRHLPHSNPKSKLRINSSSSSVAPHCSE</sequence>